<dbReference type="EMBL" id="KU946962">
    <property type="protein sequence ID" value="ANU80104.1"/>
    <property type="molecule type" value="Genomic_DNA"/>
</dbReference>
<accession>A0A2D0VJZ6</accession>
<evidence type="ECO:0000313" key="1">
    <source>
        <dbReference type="EMBL" id="ANU80104.1"/>
    </source>
</evidence>
<proteinExistence type="predicted"/>
<reference evidence="2" key="1">
    <citation type="submission" date="2016-03" db="EMBL/GenBank/DDBJ databases">
        <authorList>
            <person name="Ploux O."/>
        </authorList>
    </citation>
    <scope>NUCLEOTIDE SEQUENCE [LARGE SCALE GENOMIC DNA]</scope>
</reference>
<dbReference type="Proteomes" id="UP000231485">
    <property type="component" value="Genome"/>
</dbReference>
<dbReference type="GeneID" id="54982635"/>
<dbReference type="KEGG" id="vg:54982635"/>
<evidence type="ECO:0000313" key="2">
    <source>
        <dbReference type="Proteomes" id="UP000231485"/>
    </source>
</evidence>
<protein>
    <submittedName>
        <fullName evidence="1">Uncharacterized protein</fullName>
    </submittedName>
</protein>
<dbReference type="RefSeq" id="YP_009792430.1">
    <property type="nucleotide sequence ID" value="NC_047858.1"/>
</dbReference>
<name>A0A2D0VJZ6_9CAUD</name>
<sequence length="50" mass="5538">MSTEIFNIAYSISLYVVRRICKVVSAEAPVAEEAPEEATAPVMTSEEEEF</sequence>
<keyword evidence="2" id="KW-1185">Reference proteome</keyword>
<organism evidence="1 2">
    <name type="scientific">Proteus phage PM 116</name>
    <dbReference type="NCBI Taxonomy" id="1837877"/>
    <lineage>
        <taxon>Viruses</taxon>
        <taxon>Duplodnaviria</taxon>
        <taxon>Heunggongvirae</taxon>
        <taxon>Uroviricota</taxon>
        <taxon>Caudoviricetes</taxon>
        <taxon>Autographivirales</taxon>
        <taxon>Autosignataviridae</taxon>
        <taxon>Molineuxvirinae</taxon>
        <taxon>Acadevirus</taxon>
        <taxon>Acadevirus PM116</taxon>
    </lineage>
</organism>